<reference evidence="1 2" key="1">
    <citation type="submission" date="2017-07" db="EMBL/GenBank/DDBJ databases">
        <title>Genome Sequence of Antarctobacter heliothermus Strain SMS3 Isolated from a culture of the Diatom Skeletonema marinoi.</title>
        <authorList>
            <person name="Topel M."/>
            <person name="Pinder M.I.M."/>
            <person name="Johansson O.N."/>
            <person name="Kourtchenko O."/>
            <person name="Godhe A."/>
            <person name="Clarke A.K."/>
        </authorList>
    </citation>
    <scope>NUCLEOTIDE SEQUENCE [LARGE SCALE GENOMIC DNA]</scope>
    <source>
        <strain evidence="1 2">SMS3</strain>
    </source>
</reference>
<keyword evidence="2" id="KW-1185">Reference proteome</keyword>
<name>A0A222E2W4_9RHOB</name>
<sequence>MSRRDPRKALVLGLPEPLRKVLVRQSTAHVPLAYLVRQTLRRALDAGTEWTKTVSSGDRRPILVQLSCEERARLEMWIGSRKVTEEEAVLTLITAFLSDEGVQVDPERG</sequence>
<accession>A0A222E2W4</accession>
<protein>
    <submittedName>
        <fullName evidence="1">Uncharacterized protein</fullName>
    </submittedName>
</protein>
<dbReference type="AlphaFoldDB" id="A0A222E2W4"/>
<dbReference type="KEGG" id="aht:ANTHELSMS3_01633"/>
<dbReference type="RefSeq" id="WP_157733445.1">
    <property type="nucleotide sequence ID" value="NZ_CP022540.1"/>
</dbReference>
<dbReference type="OrthoDB" id="7865974at2"/>
<dbReference type="Proteomes" id="UP000203589">
    <property type="component" value="Chromosome"/>
</dbReference>
<evidence type="ECO:0000313" key="1">
    <source>
        <dbReference type="EMBL" id="ASP20328.1"/>
    </source>
</evidence>
<organism evidence="1 2">
    <name type="scientific">Antarctobacter heliothermus</name>
    <dbReference type="NCBI Taxonomy" id="74033"/>
    <lineage>
        <taxon>Bacteria</taxon>
        <taxon>Pseudomonadati</taxon>
        <taxon>Pseudomonadota</taxon>
        <taxon>Alphaproteobacteria</taxon>
        <taxon>Rhodobacterales</taxon>
        <taxon>Roseobacteraceae</taxon>
        <taxon>Antarctobacter</taxon>
    </lineage>
</organism>
<dbReference type="EMBL" id="CP022540">
    <property type="protein sequence ID" value="ASP20328.1"/>
    <property type="molecule type" value="Genomic_DNA"/>
</dbReference>
<proteinExistence type="predicted"/>
<evidence type="ECO:0000313" key="2">
    <source>
        <dbReference type="Proteomes" id="UP000203589"/>
    </source>
</evidence>
<gene>
    <name evidence="1" type="ORF">ANTHELSMS3_01633</name>
</gene>